<dbReference type="PROSITE" id="PS00889">
    <property type="entry name" value="CNMP_BINDING_2"/>
    <property type="match status" value="1"/>
</dbReference>
<comment type="subcellular location">
    <subcellularLocation>
        <location evidence="1">Membrane</location>
        <topology evidence="1">Multi-pass membrane protein</topology>
    </subcellularLocation>
</comment>
<keyword evidence="6 10" id="KW-0472">Membrane</keyword>
<dbReference type="InterPro" id="IPR005821">
    <property type="entry name" value="Ion_trans_dom"/>
</dbReference>
<dbReference type="PROSITE" id="PS00888">
    <property type="entry name" value="CNMP_BINDING_1"/>
    <property type="match status" value="1"/>
</dbReference>
<evidence type="ECO:0000256" key="6">
    <source>
        <dbReference type="ARBA" id="ARBA00023136"/>
    </source>
</evidence>
<dbReference type="Pfam" id="PF00027">
    <property type="entry name" value="cNMP_binding"/>
    <property type="match status" value="1"/>
</dbReference>
<dbReference type="PANTHER" id="PTHR45638:SF1">
    <property type="entry name" value="CYCLIC NUCLEOTIDE-GATED ION CHANNEL SUBUNIT B, ISOFORM A"/>
    <property type="match status" value="1"/>
</dbReference>
<dbReference type="PROSITE" id="PS50042">
    <property type="entry name" value="CNMP_BINDING_3"/>
    <property type="match status" value="1"/>
</dbReference>
<feature type="compositionally biased region" description="Basic and acidic residues" evidence="9">
    <location>
        <begin position="106"/>
        <end position="115"/>
    </location>
</feature>
<feature type="domain" description="Cyclic nucleotide-binding" evidence="11">
    <location>
        <begin position="478"/>
        <end position="581"/>
    </location>
</feature>
<dbReference type="CDD" id="cd00038">
    <property type="entry name" value="CAP_ED"/>
    <property type="match status" value="1"/>
</dbReference>
<feature type="transmembrane region" description="Helical" evidence="10">
    <location>
        <begin position="311"/>
        <end position="332"/>
    </location>
</feature>
<dbReference type="Pfam" id="PF00520">
    <property type="entry name" value="Ion_trans"/>
    <property type="match status" value="1"/>
</dbReference>
<reference evidence="12" key="1">
    <citation type="submission" date="2021-12" db="EMBL/GenBank/DDBJ databases">
        <authorList>
            <person name="King R."/>
        </authorList>
    </citation>
    <scope>NUCLEOTIDE SEQUENCE</scope>
</reference>
<dbReference type="Gene3D" id="2.60.120.10">
    <property type="entry name" value="Jelly Rolls"/>
    <property type="match status" value="1"/>
</dbReference>
<evidence type="ECO:0000256" key="3">
    <source>
        <dbReference type="ARBA" id="ARBA00022692"/>
    </source>
</evidence>
<feature type="region of interest" description="Disordered" evidence="9">
    <location>
        <begin position="103"/>
        <end position="145"/>
    </location>
</feature>
<keyword evidence="5" id="KW-0406">Ion transport</keyword>
<accession>A0ABN8B7Z2</accession>
<keyword evidence="8" id="KW-0407">Ion channel</keyword>
<evidence type="ECO:0000256" key="1">
    <source>
        <dbReference type="ARBA" id="ARBA00004141"/>
    </source>
</evidence>
<dbReference type="SMART" id="SM00100">
    <property type="entry name" value="cNMP"/>
    <property type="match status" value="1"/>
</dbReference>
<keyword evidence="13" id="KW-1185">Reference proteome</keyword>
<evidence type="ECO:0000256" key="8">
    <source>
        <dbReference type="ARBA" id="ARBA00023303"/>
    </source>
</evidence>
<dbReference type="Proteomes" id="UP001153292">
    <property type="component" value="Chromosome 3"/>
</dbReference>
<evidence type="ECO:0000313" key="12">
    <source>
        <dbReference type="EMBL" id="CAH0405032.1"/>
    </source>
</evidence>
<protein>
    <recommendedName>
        <fullName evidence="11">Cyclic nucleotide-binding domain-containing protein</fullName>
    </recommendedName>
</protein>
<name>A0ABN8B7Z2_CHISP</name>
<feature type="transmembrane region" description="Helical" evidence="10">
    <location>
        <begin position="374"/>
        <end position="392"/>
    </location>
</feature>
<sequence length="700" mass="79835">MVLDYRKFLRGHTVHPSTSGVNAPKPAVGKQPYGSWCTPETTPAHKVITPASSYTESKTQTQHVPQSNQAKGLLQQVQYKVRLLSRNSVSQSKSLNEITQASTELQDLKHSKSTDNAKTIPSPGKEEPPPPIETPQSPVPSSPRRKNCKGYFRVPAFCDPFMPIDPQGRGYISWLMLVTFCYSYNAWCIALRATFPYQTPKNTPYWMVADYICDVVYLLDVAVVKPRLMFLHDGFWVDNTGETRKNYRKKLQYKFDIISLVPLDLLYIYFGTQMVILRFPRLLKLQTFWEFHQAMDRVLSSPYVVRIGKTLFYIFYLIHLNACAYYAMSYYIGLGSNDWVYDNQGNAYIRCFYFATKTATSIGKNPKPENTEEYLFMTAAWLMGVFVFALLIGQIRDIIATATRARTEYRKTVDGCTRYLRRLNMPRSLQRRVTCWFNYTWTQQRCFDESRILNSLPFNMKRDVALAVHMSTLSKVQLFRDCSDSLLRDLVLQLRPVSFLPGDVVVRKGDVGHEMYIIKAGECFVMSHDENEVLATLREGSVFGEISLLGIEGLRRRTATVRSRGYSNLFALSRNNLESALKHHKEAAQILRLRADQIIRENAARQTKQKLVHMQARKSASMVSDSNSGLRNRRPSNVSSNDGSLAIEGRRHRSASALSRRRLSAVSENKVGWAVESRTPLPTIVLSAEAVEEAEAETDV</sequence>
<keyword evidence="7" id="KW-1071">Ligand-gated ion channel</keyword>
<dbReference type="Gene3D" id="1.10.287.630">
    <property type="entry name" value="Helix hairpin bin"/>
    <property type="match status" value="1"/>
</dbReference>
<dbReference type="PANTHER" id="PTHR45638">
    <property type="entry name" value="CYCLIC NUCLEOTIDE-GATED CATION CHANNEL SUBUNIT A"/>
    <property type="match status" value="1"/>
</dbReference>
<keyword evidence="3 10" id="KW-0812">Transmembrane</keyword>
<dbReference type="InterPro" id="IPR050866">
    <property type="entry name" value="CNG_cation_channel"/>
</dbReference>
<dbReference type="Gene3D" id="1.10.287.70">
    <property type="match status" value="1"/>
</dbReference>
<feature type="compositionally biased region" description="Basic residues" evidence="9">
    <location>
        <begin position="650"/>
        <end position="661"/>
    </location>
</feature>
<feature type="transmembrane region" description="Helical" evidence="10">
    <location>
        <begin position="171"/>
        <end position="195"/>
    </location>
</feature>
<dbReference type="SUPFAM" id="SSF51206">
    <property type="entry name" value="cAMP-binding domain-like"/>
    <property type="match status" value="1"/>
</dbReference>
<organism evidence="12 13">
    <name type="scientific">Chilo suppressalis</name>
    <name type="common">Asiatic rice borer moth</name>
    <dbReference type="NCBI Taxonomy" id="168631"/>
    <lineage>
        <taxon>Eukaryota</taxon>
        <taxon>Metazoa</taxon>
        <taxon>Ecdysozoa</taxon>
        <taxon>Arthropoda</taxon>
        <taxon>Hexapoda</taxon>
        <taxon>Insecta</taxon>
        <taxon>Pterygota</taxon>
        <taxon>Neoptera</taxon>
        <taxon>Endopterygota</taxon>
        <taxon>Lepidoptera</taxon>
        <taxon>Glossata</taxon>
        <taxon>Ditrysia</taxon>
        <taxon>Pyraloidea</taxon>
        <taxon>Crambidae</taxon>
        <taxon>Crambinae</taxon>
        <taxon>Chilo</taxon>
    </lineage>
</organism>
<dbReference type="InterPro" id="IPR014710">
    <property type="entry name" value="RmlC-like_jellyroll"/>
</dbReference>
<dbReference type="InterPro" id="IPR018488">
    <property type="entry name" value="cNMP-bd_CS"/>
</dbReference>
<feature type="region of interest" description="Disordered" evidence="9">
    <location>
        <begin position="615"/>
        <end position="661"/>
    </location>
</feature>
<evidence type="ECO:0000256" key="2">
    <source>
        <dbReference type="ARBA" id="ARBA00022448"/>
    </source>
</evidence>
<feature type="transmembrane region" description="Helical" evidence="10">
    <location>
        <begin position="257"/>
        <end position="277"/>
    </location>
</feature>
<gene>
    <name evidence="12" type="ORF">CHILSU_LOCUS8381</name>
</gene>
<dbReference type="InterPro" id="IPR018490">
    <property type="entry name" value="cNMP-bd_dom_sf"/>
</dbReference>
<keyword evidence="2" id="KW-0813">Transport</keyword>
<evidence type="ECO:0000256" key="4">
    <source>
        <dbReference type="ARBA" id="ARBA00022989"/>
    </source>
</evidence>
<dbReference type="SUPFAM" id="SSF81324">
    <property type="entry name" value="Voltage-gated potassium channels"/>
    <property type="match status" value="1"/>
</dbReference>
<evidence type="ECO:0000256" key="10">
    <source>
        <dbReference type="SAM" id="Phobius"/>
    </source>
</evidence>
<evidence type="ECO:0000313" key="13">
    <source>
        <dbReference type="Proteomes" id="UP001153292"/>
    </source>
</evidence>
<feature type="compositionally biased region" description="Polar residues" evidence="9">
    <location>
        <begin position="621"/>
        <end position="643"/>
    </location>
</feature>
<dbReference type="InterPro" id="IPR000595">
    <property type="entry name" value="cNMP-bd_dom"/>
</dbReference>
<evidence type="ECO:0000256" key="5">
    <source>
        <dbReference type="ARBA" id="ARBA00023065"/>
    </source>
</evidence>
<keyword evidence="4 10" id="KW-1133">Transmembrane helix</keyword>
<proteinExistence type="predicted"/>
<dbReference type="EMBL" id="OU963896">
    <property type="protein sequence ID" value="CAH0405032.1"/>
    <property type="molecule type" value="Genomic_DNA"/>
</dbReference>
<evidence type="ECO:0000256" key="7">
    <source>
        <dbReference type="ARBA" id="ARBA00023286"/>
    </source>
</evidence>
<evidence type="ECO:0000259" key="11">
    <source>
        <dbReference type="PROSITE" id="PS50042"/>
    </source>
</evidence>
<feature type="compositionally biased region" description="Pro residues" evidence="9">
    <location>
        <begin position="129"/>
        <end position="141"/>
    </location>
</feature>
<evidence type="ECO:0000256" key="9">
    <source>
        <dbReference type="SAM" id="MobiDB-lite"/>
    </source>
</evidence>